<proteinExistence type="predicted"/>
<evidence type="ECO:0000313" key="1">
    <source>
        <dbReference type="EMBL" id="KAJ1942645.1"/>
    </source>
</evidence>
<dbReference type="Proteomes" id="UP001150603">
    <property type="component" value="Unassembled WGS sequence"/>
</dbReference>
<evidence type="ECO:0000313" key="2">
    <source>
        <dbReference type="Proteomes" id="UP001150603"/>
    </source>
</evidence>
<keyword evidence="2" id="KW-1185">Reference proteome</keyword>
<organism evidence="1 2">
    <name type="scientific">Linderina macrospora</name>
    <dbReference type="NCBI Taxonomy" id="4868"/>
    <lineage>
        <taxon>Eukaryota</taxon>
        <taxon>Fungi</taxon>
        <taxon>Fungi incertae sedis</taxon>
        <taxon>Zoopagomycota</taxon>
        <taxon>Kickxellomycotina</taxon>
        <taxon>Kickxellomycetes</taxon>
        <taxon>Kickxellales</taxon>
        <taxon>Kickxellaceae</taxon>
        <taxon>Linderina</taxon>
    </lineage>
</organism>
<comment type="caution">
    <text evidence="1">The sequence shown here is derived from an EMBL/GenBank/DDBJ whole genome shotgun (WGS) entry which is preliminary data.</text>
</comment>
<reference evidence="1" key="1">
    <citation type="submission" date="2022-07" db="EMBL/GenBank/DDBJ databases">
        <title>Phylogenomic reconstructions and comparative analyses of Kickxellomycotina fungi.</title>
        <authorList>
            <person name="Reynolds N.K."/>
            <person name="Stajich J.E."/>
            <person name="Barry K."/>
            <person name="Grigoriev I.V."/>
            <person name="Crous P."/>
            <person name="Smith M.E."/>
        </authorList>
    </citation>
    <scope>NUCLEOTIDE SEQUENCE</scope>
    <source>
        <strain evidence="1">NRRL 5244</strain>
    </source>
</reference>
<name>A0ACC1J9D0_9FUNG</name>
<accession>A0ACC1J9D0</accession>
<sequence length="95" mass="11116">MWEPFYQCLMHREEYLQYWVDTLMEDGMEDAYNLTNKFPNETKRLVDGTEQSTTVELRSDLRGDGNELSDRVNDNTYCLPATLSELCLAKELSHS</sequence>
<dbReference type="EMBL" id="JANBPW010001912">
    <property type="protein sequence ID" value="KAJ1942645.1"/>
    <property type="molecule type" value="Genomic_DNA"/>
</dbReference>
<gene>
    <name evidence="1" type="ORF">FBU59_003139</name>
</gene>
<protein>
    <submittedName>
        <fullName evidence="1">Uncharacterized protein</fullName>
    </submittedName>
</protein>